<dbReference type="InterPro" id="IPR007078">
    <property type="entry name" value="Haem_export_protD_CcmD"/>
</dbReference>
<evidence type="ECO:0000256" key="11">
    <source>
        <dbReference type="ARBA" id="ARBA00023136"/>
    </source>
</evidence>
<evidence type="ECO:0000256" key="2">
    <source>
        <dbReference type="ARBA" id="ARBA00004377"/>
    </source>
</evidence>
<evidence type="ECO:0000256" key="4">
    <source>
        <dbReference type="ARBA" id="ARBA00016461"/>
    </source>
</evidence>
<keyword evidence="5 12" id="KW-0813">Transport</keyword>
<dbReference type="GO" id="GO:0005886">
    <property type="term" value="C:plasma membrane"/>
    <property type="evidence" value="ECO:0007669"/>
    <property type="project" value="UniProtKB-SubCell"/>
</dbReference>
<comment type="subcellular location">
    <subcellularLocation>
        <location evidence="2 12">Cell inner membrane</location>
        <topology evidence="2 12">Single-pass membrane protein</topology>
    </subcellularLocation>
</comment>
<evidence type="ECO:0000256" key="8">
    <source>
        <dbReference type="ARBA" id="ARBA00022692"/>
    </source>
</evidence>
<evidence type="ECO:0000256" key="5">
    <source>
        <dbReference type="ARBA" id="ARBA00022448"/>
    </source>
</evidence>
<name>A0A7V7PR90_9HYPH</name>
<dbReference type="EMBL" id="VZDO01000003">
    <property type="protein sequence ID" value="KAB0681196.1"/>
    <property type="molecule type" value="Genomic_DNA"/>
</dbReference>
<dbReference type="RefSeq" id="WP_150968392.1">
    <property type="nucleotide sequence ID" value="NZ_VZDO01000003.1"/>
</dbReference>
<gene>
    <name evidence="13" type="primary">ccmD</name>
    <name evidence="13" type="ORF">F6X38_04660</name>
</gene>
<dbReference type="AlphaFoldDB" id="A0A7V7PR90"/>
<comment type="caution">
    <text evidence="13">The sequence shown here is derived from an EMBL/GenBank/DDBJ whole genome shotgun (WGS) entry which is preliminary data.</text>
</comment>
<keyword evidence="6 12" id="KW-1003">Cell membrane</keyword>
<evidence type="ECO:0000256" key="10">
    <source>
        <dbReference type="ARBA" id="ARBA00022989"/>
    </source>
</evidence>
<organism evidence="13 14">
    <name type="scientific">Plantimonas leprariae</name>
    <dbReference type="NCBI Taxonomy" id="2615207"/>
    <lineage>
        <taxon>Bacteria</taxon>
        <taxon>Pseudomonadati</taxon>
        <taxon>Pseudomonadota</taxon>
        <taxon>Alphaproteobacteria</taxon>
        <taxon>Hyphomicrobiales</taxon>
        <taxon>Aurantimonadaceae</taxon>
        <taxon>Plantimonas</taxon>
    </lineage>
</organism>
<evidence type="ECO:0000313" key="14">
    <source>
        <dbReference type="Proteomes" id="UP000432089"/>
    </source>
</evidence>
<keyword evidence="14" id="KW-1185">Reference proteome</keyword>
<accession>A0A7V7PR90</accession>
<keyword evidence="10 12" id="KW-1133">Transmembrane helix</keyword>
<feature type="transmembrane region" description="Helical" evidence="12">
    <location>
        <begin position="6"/>
        <end position="30"/>
    </location>
</feature>
<keyword evidence="8 12" id="KW-0812">Transmembrane</keyword>
<dbReference type="GO" id="GO:0017004">
    <property type="term" value="P:cytochrome complex assembly"/>
    <property type="evidence" value="ECO:0007669"/>
    <property type="project" value="UniProtKB-KW"/>
</dbReference>
<dbReference type="Proteomes" id="UP000432089">
    <property type="component" value="Unassembled WGS sequence"/>
</dbReference>
<keyword evidence="11 12" id="KW-0472">Membrane</keyword>
<keyword evidence="9 12" id="KW-0201">Cytochrome c-type biogenesis</keyword>
<sequence>MNAHDYSTFVLAAYGISALVLALVGFWLVVDARARRRELQGLEAGGARRRSAAPPR</sequence>
<dbReference type="GO" id="GO:0015886">
    <property type="term" value="P:heme transport"/>
    <property type="evidence" value="ECO:0007669"/>
    <property type="project" value="InterPro"/>
</dbReference>
<keyword evidence="7 12" id="KW-0997">Cell inner membrane</keyword>
<proteinExistence type="inferred from homology"/>
<dbReference type="NCBIfam" id="TIGR03141">
    <property type="entry name" value="cytochro_ccmD"/>
    <property type="match status" value="1"/>
</dbReference>
<comment type="function">
    <text evidence="1 12">Required for the export of heme to the periplasm for the biogenesis of c-type cytochromes.</text>
</comment>
<dbReference type="Pfam" id="PF04995">
    <property type="entry name" value="CcmD"/>
    <property type="match status" value="1"/>
</dbReference>
<comment type="similarity">
    <text evidence="3 12">Belongs to the CcmD/CycX/HelD family.</text>
</comment>
<protein>
    <recommendedName>
        <fullName evidence="4 12">Heme exporter protein D</fullName>
    </recommendedName>
</protein>
<evidence type="ECO:0000313" key="13">
    <source>
        <dbReference type="EMBL" id="KAB0681196.1"/>
    </source>
</evidence>
<evidence type="ECO:0000256" key="7">
    <source>
        <dbReference type="ARBA" id="ARBA00022519"/>
    </source>
</evidence>
<evidence type="ECO:0000256" key="6">
    <source>
        <dbReference type="ARBA" id="ARBA00022475"/>
    </source>
</evidence>
<evidence type="ECO:0000256" key="1">
    <source>
        <dbReference type="ARBA" id="ARBA00002442"/>
    </source>
</evidence>
<evidence type="ECO:0000256" key="3">
    <source>
        <dbReference type="ARBA" id="ARBA00008741"/>
    </source>
</evidence>
<evidence type="ECO:0000256" key="12">
    <source>
        <dbReference type="RuleBase" id="RU363101"/>
    </source>
</evidence>
<reference evidence="13 14" key="1">
    <citation type="submission" date="2019-09" db="EMBL/GenBank/DDBJ databases">
        <title>YIM 132180 draft genome.</title>
        <authorList>
            <person name="Zhang K."/>
        </authorList>
    </citation>
    <scope>NUCLEOTIDE SEQUENCE [LARGE SCALE GENOMIC DNA]</scope>
    <source>
        <strain evidence="13 14">YIM 132180</strain>
    </source>
</reference>
<evidence type="ECO:0000256" key="9">
    <source>
        <dbReference type="ARBA" id="ARBA00022748"/>
    </source>
</evidence>